<dbReference type="InterPro" id="IPR036271">
    <property type="entry name" value="Tet_transcr_reg_TetR-rel_C_sf"/>
</dbReference>
<dbReference type="RefSeq" id="WP_221246725.1">
    <property type="nucleotide sequence ID" value="NZ_BAABHL010000009.1"/>
</dbReference>
<reference evidence="4 5" key="1">
    <citation type="submission" date="2020-08" db="EMBL/GenBank/DDBJ databases">
        <title>Sequencing the genomes of 1000 actinobacteria strains.</title>
        <authorList>
            <person name="Klenk H.-P."/>
        </authorList>
    </citation>
    <scope>NUCLEOTIDE SEQUENCE [LARGE SCALE GENOMIC DNA]</scope>
    <source>
        <strain evidence="4 5">DSM 45298</strain>
    </source>
</reference>
<dbReference type="AlphaFoldDB" id="A0A840EMS0"/>
<feature type="DNA-binding region" description="H-T-H motif" evidence="2">
    <location>
        <begin position="33"/>
        <end position="52"/>
    </location>
</feature>
<evidence type="ECO:0000259" key="3">
    <source>
        <dbReference type="PROSITE" id="PS50977"/>
    </source>
</evidence>
<evidence type="ECO:0000313" key="5">
    <source>
        <dbReference type="Proteomes" id="UP000551501"/>
    </source>
</evidence>
<dbReference type="PROSITE" id="PS50977">
    <property type="entry name" value="HTH_TETR_2"/>
    <property type="match status" value="1"/>
</dbReference>
<dbReference type="Pfam" id="PF00440">
    <property type="entry name" value="TetR_N"/>
    <property type="match status" value="1"/>
</dbReference>
<gene>
    <name evidence="4" type="ORF">BKA16_000647</name>
</gene>
<organism evidence="4 5">
    <name type="scientific">Gordonia humi</name>
    <dbReference type="NCBI Taxonomy" id="686429"/>
    <lineage>
        <taxon>Bacteria</taxon>
        <taxon>Bacillati</taxon>
        <taxon>Actinomycetota</taxon>
        <taxon>Actinomycetes</taxon>
        <taxon>Mycobacteriales</taxon>
        <taxon>Gordoniaceae</taxon>
        <taxon>Gordonia</taxon>
    </lineage>
</organism>
<sequence length="201" mass="22726">MVRTVGSTRESTWPRIRAAGIDLLYEIGYDGMNTRQLAEAAGLTSSALYYHFSSKEELLFRVLTDLLEEIVDDLDTSLEAAADDGPAVQLDVFVEVLVKWHVTRRKETFIASIETRSLSQERNEEYQRLRDRFDQHLHDILEHGAADGVFSPIDVTTTSASLMAMLTAISRWYDPEGPLGLEVISERYVALARRMVGSDER</sequence>
<dbReference type="Gene3D" id="1.10.357.10">
    <property type="entry name" value="Tetracycline Repressor, domain 2"/>
    <property type="match status" value="1"/>
</dbReference>
<accession>A0A840EMS0</accession>
<dbReference type="PRINTS" id="PR00455">
    <property type="entry name" value="HTHTETR"/>
</dbReference>
<dbReference type="Pfam" id="PF17932">
    <property type="entry name" value="TetR_C_24"/>
    <property type="match status" value="1"/>
</dbReference>
<evidence type="ECO:0000313" key="4">
    <source>
        <dbReference type="EMBL" id="MBB4134095.1"/>
    </source>
</evidence>
<protein>
    <submittedName>
        <fullName evidence="4">AcrR family transcriptional regulator</fullName>
    </submittedName>
</protein>
<dbReference type="InterPro" id="IPR050109">
    <property type="entry name" value="HTH-type_TetR-like_transc_reg"/>
</dbReference>
<dbReference type="SUPFAM" id="SSF46689">
    <property type="entry name" value="Homeodomain-like"/>
    <property type="match status" value="1"/>
</dbReference>
<dbReference type="InterPro" id="IPR001647">
    <property type="entry name" value="HTH_TetR"/>
</dbReference>
<dbReference type="EMBL" id="JACIFP010000001">
    <property type="protein sequence ID" value="MBB4134095.1"/>
    <property type="molecule type" value="Genomic_DNA"/>
</dbReference>
<proteinExistence type="predicted"/>
<keyword evidence="1 2" id="KW-0238">DNA-binding</keyword>
<dbReference type="Proteomes" id="UP000551501">
    <property type="component" value="Unassembled WGS sequence"/>
</dbReference>
<comment type="caution">
    <text evidence="4">The sequence shown here is derived from an EMBL/GenBank/DDBJ whole genome shotgun (WGS) entry which is preliminary data.</text>
</comment>
<feature type="domain" description="HTH tetR-type" evidence="3">
    <location>
        <begin position="10"/>
        <end position="70"/>
    </location>
</feature>
<dbReference type="GO" id="GO:0000976">
    <property type="term" value="F:transcription cis-regulatory region binding"/>
    <property type="evidence" value="ECO:0007669"/>
    <property type="project" value="TreeGrafter"/>
</dbReference>
<evidence type="ECO:0000256" key="1">
    <source>
        <dbReference type="ARBA" id="ARBA00023125"/>
    </source>
</evidence>
<keyword evidence="5" id="KW-1185">Reference proteome</keyword>
<dbReference type="PANTHER" id="PTHR30055:SF200">
    <property type="entry name" value="HTH-TYPE TRANSCRIPTIONAL REPRESSOR BDCR"/>
    <property type="match status" value="1"/>
</dbReference>
<dbReference type="GO" id="GO:0003700">
    <property type="term" value="F:DNA-binding transcription factor activity"/>
    <property type="evidence" value="ECO:0007669"/>
    <property type="project" value="TreeGrafter"/>
</dbReference>
<dbReference type="SUPFAM" id="SSF48498">
    <property type="entry name" value="Tetracyclin repressor-like, C-terminal domain"/>
    <property type="match status" value="1"/>
</dbReference>
<dbReference type="PANTHER" id="PTHR30055">
    <property type="entry name" value="HTH-TYPE TRANSCRIPTIONAL REGULATOR RUTR"/>
    <property type="match status" value="1"/>
</dbReference>
<dbReference type="InterPro" id="IPR041490">
    <property type="entry name" value="KstR2_TetR_C"/>
</dbReference>
<dbReference type="InterPro" id="IPR009057">
    <property type="entry name" value="Homeodomain-like_sf"/>
</dbReference>
<name>A0A840EMS0_9ACTN</name>
<evidence type="ECO:0000256" key="2">
    <source>
        <dbReference type="PROSITE-ProRule" id="PRU00335"/>
    </source>
</evidence>